<dbReference type="InterPro" id="IPR036390">
    <property type="entry name" value="WH_DNA-bd_sf"/>
</dbReference>
<dbReference type="PRINTS" id="PR00598">
    <property type="entry name" value="HTHMARR"/>
</dbReference>
<dbReference type="InterPro" id="IPR036388">
    <property type="entry name" value="WH-like_DNA-bd_sf"/>
</dbReference>
<dbReference type="GO" id="GO:0006950">
    <property type="term" value="P:response to stress"/>
    <property type="evidence" value="ECO:0007669"/>
    <property type="project" value="TreeGrafter"/>
</dbReference>
<dbReference type="SMART" id="SM00347">
    <property type="entry name" value="HTH_MARR"/>
    <property type="match status" value="1"/>
</dbReference>
<feature type="domain" description="HTH marR-type" evidence="1">
    <location>
        <begin position="11"/>
        <end position="147"/>
    </location>
</feature>
<dbReference type="InterPro" id="IPR000835">
    <property type="entry name" value="HTH_MarR-typ"/>
</dbReference>
<protein>
    <submittedName>
        <fullName evidence="2">Transcriptional regulator, MarR family</fullName>
    </submittedName>
</protein>
<dbReference type="PANTHER" id="PTHR33164:SF99">
    <property type="entry name" value="MARR FAMILY REGULATORY PROTEIN"/>
    <property type="match status" value="1"/>
</dbReference>
<dbReference type="GO" id="GO:0003700">
    <property type="term" value="F:DNA-binding transcription factor activity"/>
    <property type="evidence" value="ECO:0007669"/>
    <property type="project" value="InterPro"/>
</dbReference>
<sequence length="156" mass="17608">MSETRWLGDDEQRAWRTYLRMQTRLAAALNRQLQTDSGMSLADYEVLVHLTDAPDGRLRPYELQRALEWEQSRLSHHLSRMQRRGLVERQDCPGDRRGAFVALTPAGREAITAAAPGHVETVRTLFFDALTPEQVDTLGQLAAQVLTRLDPASPAE</sequence>
<keyword evidence="3" id="KW-1185">Reference proteome</keyword>
<evidence type="ECO:0000313" key="2">
    <source>
        <dbReference type="EMBL" id="SHF84364.1"/>
    </source>
</evidence>
<dbReference type="PANTHER" id="PTHR33164">
    <property type="entry name" value="TRANSCRIPTIONAL REGULATOR, MARR FAMILY"/>
    <property type="match status" value="1"/>
</dbReference>
<dbReference type="RefSeq" id="WP_073484243.1">
    <property type="nucleotide sequence ID" value="NZ_FQVN01000005.1"/>
</dbReference>
<accession>A0A1M5EYP3</accession>
<dbReference type="SUPFAM" id="SSF46785">
    <property type="entry name" value="Winged helix' DNA-binding domain"/>
    <property type="match status" value="1"/>
</dbReference>
<dbReference type="Gene3D" id="1.10.10.10">
    <property type="entry name" value="Winged helix-like DNA-binding domain superfamily/Winged helix DNA-binding domain"/>
    <property type="match status" value="1"/>
</dbReference>
<dbReference type="Pfam" id="PF12802">
    <property type="entry name" value="MarR_2"/>
    <property type="match status" value="1"/>
</dbReference>
<gene>
    <name evidence="2" type="ORF">SAMN05444320_105199</name>
</gene>
<dbReference type="InterPro" id="IPR039422">
    <property type="entry name" value="MarR/SlyA-like"/>
</dbReference>
<proteinExistence type="predicted"/>
<reference evidence="2 3" key="1">
    <citation type="submission" date="2016-11" db="EMBL/GenBank/DDBJ databases">
        <authorList>
            <person name="Jaros S."/>
            <person name="Januszkiewicz K."/>
            <person name="Wedrychowicz H."/>
        </authorList>
    </citation>
    <scope>NUCLEOTIDE SEQUENCE [LARGE SCALE GENOMIC DNA]</scope>
    <source>
        <strain evidence="2 3">DSM 44523</strain>
    </source>
</reference>
<name>A0A1M5EYP3_STRHI</name>
<evidence type="ECO:0000313" key="3">
    <source>
        <dbReference type="Proteomes" id="UP000184501"/>
    </source>
</evidence>
<dbReference type="STRING" id="2017.SAMN05444320_105199"/>
<evidence type="ECO:0000259" key="1">
    <source>
        <dbReference type="PROSITE" id="PS50995"/>
    </source>
</evidence>
<dbReference type="Proteomes" id="UP000184501">
    <property type="component" value="Unassembled WGS sequence"/>
</dbReference>
<dbReference type="PROSITE" id="PS50995">
    <property type="entry name" value="HTH_MARR_2"/>
    <property type="match status" value="1"/>
</dbReference>
<organism evidence="2 3">
    <name type="scientific">Streptoalloteichus hindustanus</name>
    <dbReference type="NCBI Taxonomy" id="2017"/>
    <lineage>
        <taxon>Bacteria</taxon>
        <taxon>Bacillati</taxon>
        <taxon>Actinomycetota</taxon>
        <taxon>Actinomycetes</taxon>
        <taxon>Pseudonocardiales</taxon>
        <taxon>Pseudonocardiaceae</taxon>
        <taxon>Streptoalloteichus</taxon>
    </lineage>
</organism>
<dbReference type="OrthoDB" id="3254910at2"/>
<dbReference type="AlphaFoldDB" id="A0A1M5EYP3"/>
<dbReference type="EMBL" id="FQVN01000005">
    <property type="protein sequence ID" value="SHF84364.1"/>
    <property type="molecule type" value="Genomic_DNA"/>
</dbReference>